<comment type="caution">
    <text evidence="2">The sequence shown here is derived from an EMBL/GenBank/DDBJ whole genome shotgun (WGS) entry which is preliminary data.</text>
</comment>
<dbReference type="AlphaFoldDB" id="A0A9X4KIC0"/>
<feature type="transmembrane region" description="Helical" evidence="1">
    <location>
        <begin position="20"/>
        <end position="38"/>
    </location>
</feature>
<protein>
    <submittedName>
        <fullName evidence="2">Uncharacterized protein</fullName>
    </submittedName>
</protein>
<evidence type="ECO:0000256" key="1">
    <source>
        <dbReference type="SAM" id="Phobius"/>
    </source>
</evidence>
<sequence>MIRTVRTQLGRFSIRRQVILLFFLIVVLPFLFIGYFAYSKSIKAIQDVSSFVSMEMMVKNAKVLDNYLDLVDNAQSEIMYSQDMQELLSIRPSGGAGGAGDHVQARTVYQLAEQKHACVHDPDLPDRAVALSDLYAHDLPGRRYREPGLVPSGQGDEVSLLAAVPAAGQSDPL</sequence>
<reference evidence="2 3" key="1">
    <citation type="submission" date="2022-10" db="EMBL/GenBank/DDBJ databases">
        <title>Comparative genomic analysis of Cohnella hashimotonis sp. nov., isolated from the International Space Station.</title>
        <authorList>
            <person name="Simpson A."/>
            <person name="Venkateswaran K."/>
        </authorList>
    </citation>
    <scope>NUCLEOTIDE SEQUENCE [LARGE SCALE GENOMIC DNA]</scope>
    <source>
        <strain evidence="2 3">DSM 18997</strain>
    </source>
</reference>
<proteinExistence type="predicted"/>
<accession>A0A9X4KIC0</accession>
<keyword evidence="1" id="KW-1133">Transmembrane helix</keyword>
<evidence type="ECO:0000313" key="2">
    <source>
        <dbReference type="EMBL" id="MDG0792523.1"/>
    </source>
</evidence>
<dbReference type="RefSeq" id="WP_277566313.1">
    <property type="nucleotide sequence ID" value="NZ_JAPDHZ010000003.1"/>
</dbReference>
<gene>
    <name evidence="2" type="ORF">OMP38_17820</name>
</gene>
<dbReference type="Proteomes" id="UP001153387">
    <property type="component" value="Unassembled WGS sequence"/>
</dbReference>
<keyword evidence="1" id="KW-0812">Transmembrane</keyword>
<name>A0A9X4KIC0_9BACL</name>
<keyword evidence="1" id="KW-0472">Membrane</keyword>
<dbReference type="EMBL" id="JAPDHZ010000003">
    <property type="protein sequence ID" value="MDG0792523.1"/>
    <property type="molecule type" value="Genomic_DNA"/>
</dbReference>
<evidence type="ECO:0000313" key="3">
    <source>
        <dbReference type="Proteomes" id="UP001153387"/>
    </source>
</evidence>
<keyword evidence="3" id="KW-1185">Reference proteome</keyword>
<organism evidence="2 3">
    <name type="scientific">Cohnella ginsengisoli</name>
    <dbReference type="NCBI Taxonomy" id="425004"/>
    <lineage>
        <taxon>Bacteria</taxon>
        <taxon>Bacillati</taxon>
        <taxon>Bacillota</taxon>
        <taxon>Bacilli</taxon>
        <taxon>Bacillales</taxon>
        <taxon>Paenibacillaceae</taxon>
        <taxon>Cohnella</taxon>
    </lineage>
</organism>